<dbReference type="Proteomes" id="UP000230750">
    <property type="component" value="Unassembled WGS sequence"/>
</dbReference>
<accession>A0A2G8LIN2</accession>
<evidence type="ECO:0008006" key="6">
    <source>
        <dbReference type="Google" id="ProtNLM"/>
    </source>
</evidence>
<comment type="caution">
    <text evidence="4">The sequence shown here is derived from an EMBL/GenBank/DDBJ whole genome shotgun (WGS) entry which is preliminary data.</text>
</comment>
<gene>
    <name evidence="4" type="ORF">BSL78_02996</name>
</gene>
<dbReference type="Pfam" id="PF14997">
    <property type="entry name" value="CECR6_TMEM121"/>
    <property type="match status" value="1"/>
</dbReference>
<feature type="region of interest" description="Disordered" evidence="2">
    <location>
        <begin position="296"/>
        <end position="321"/>
    </location>
</feature>
<organism evidence="4 5">
    <name type="scientific">Stichopus japonicus</name>
    <name type="common">Sea cucumber</name>
    <dbReference type="NCBI Taxonomy" id="307972"/>
    <lineage>
        <taxon>Eukaryota</taxon>
        <taxon>Metazoa</taxon>
        <taxon>Echinodermata</taxon>
        <taxon>Eleutherozoa</taxon>
        <taxon>Echinozoa</taxon>
        <taxon>Holothuroidea</taxon>
        <taxon>Aspidochirotacea</taxon>
        <taxon>Aspidochirotida</taxon>
        <taxon>Stichopodidae</taxon>
        <taxon>Apostichopus</taxon>
    </lineage>
</organism>
<dbReference type="PANTHER" id="PTHR47399">
    <property type="entry name" value="TRANSMEMBRANE PROTEIN 121B"/>
    <property type="match status" value="1"/>
</dbReference>
<dbReference type="OrthoDB" id="5964337at2759"/>
<protein>
    <recommendedName>
        <fullName evidence="6">Transmembrane protein</fullName>
    </recommendedName>
</protein>
<dbReference type="PANTHER" id="PTHR47399:SF1">
    <property type="entry name" value="TRANSMEMBRANE PROTEIN 121B"/>
    <property type="match status" value="1"/>
</dbReference>
<evidence type="ECO:0000256" key="1">
    <source>
        <dbReference type="ARBA" id="ARBA00007711"/>
    </source>
</evidence>
<dbReference type="EMBL" id="MRZV01000066">
    <property type="protein sequence ID" value="PIK60091.1"/>
    <property type="molecule type" value="Genomic_DNA"/>
</dbReference>
<feature type="transmembrane region" description="Helical" evidence="3">
    <location>
        <begin position="90"/>
        <end position="111"/>
    </location>
</feature>
<evidence type="ECO:0000313" key="4">
    <source>
        <dbReference type="EMBL" id="PIK60091.1"/>
    </source>
</evidence>
<feature type="transmembrane region" description="Helical" evidence="3">
    <location>
        <begin position="47"/>
        <end position="70"/>
    </location>
</feature>
<dbReference type="InterPro" id="IPR026624">
    <property type="entry name" value="CECR6"/>
</dbReference>
<dbReference type="InterPro" id="IPR032776">
    <property type="entry name" value="CECR6/TMEM121"/>
</dbReference>
<comment type="similarity">
    <text evidence="1">Belongs to the TMEM121 family.</text>
</comment>
<keyword evidence="3" id="KW-0472">Membrane</keyword>
<dbReference type="AlphaFoldDB" id="A0A2G8LIN2"/>
<feature type="transmembrane region" description="Helical" evidence="3">
    <location>
        <begin position="123"/>
        <end position="143"/>
    </location>
</feature>
<evidence type="ECO:0000256" key="2">
    <source>
        <dbReference type="SAM" id="MobiDB-lite"/>
    </source>
</evidence>
<keyword evidence="3" id="KW-1133">Transmembrane helix</keyword>
<keyword evidence="5" id="KW-1185">Reference proteome</keyword>
<reference evidence="4 5" key="1">
    <citation type="journal article" date="2017" name="PLoS Biol.">
        <title>The sea cucumber genome provides insights into morphological evolution and visceral regeneration.</title>
        <authorList>
            <person name="Zhang X."/>
            <person name="Sun L."/>
            <person name="Yuan J."/>
            <person name="Sun Y."/>
            <person name="Gao Y."/>
            <person name="Zhang L."/>
            <person name="Li S."/>
            <person name="Dai H."/>
            <person name="Hamel J.F."/>
            <person name="Liu C."/>
            <person name="Yu Y."/>
            <person name="Liu S."/>
            <person name="Lin W."/>
            <person name="Guo K."/>
            <person name="Jin S."/>
            <person name="Xu P."/>
            <person name="Storey K.B."/>
            <person name="Huan P."/>
            <person name="Zhang T."/>
            <person name="Zhou Y."/>
            <person name="Zhang J."/>
            <person name="Lin C."/>
            <person name="Li X."/>
            <person name="Xing L."/>
            <person name="Huo D."/>
            <person name="Sun M."/>
            <person name="Wang L."/>
            <person name="Mercier A."/>
            <person name="Li F."/>
            <person name="Yang H."/>
            <person name="Xiang J."/>
        </authorList>
    </citation>
    <scope>NUCLEOTIDE SEQUENCE [LARGE SCALE GENOMIC DNA]</scope>
    <source>
        <strain evidence="4">Shaxun</strain>
        <tissue evidence="4">Muscle</tissue>
    </source>
</reference>
<evidence type="ECO:0000313" key="5">
    <source>
        <dbReference type="Proteomes" id="UP000230750"/>
    </source>
</evidence>
<name>A0A2G8LIN2_STIJA</name>
<keyword evidence="3" id="KW-0812">Transmembrane</keyword>
<sequence length="321" mass="36807">MPLGGNCCETLVEVVAKVLCIGVLVAQQVLLDTFFFNLDAKGTISPVIWVLLDMFVTLWWICSLAMPMCLKTCLRKLPRKLLVALSEVRFAYLSWVLYAALLCLKINHMFFFFAEDLPMRPQLFSSTGLKLTLSMAGVVFLLLAYCHHKELKGVYYKLTMEKVAFSACLDVLDALMLLDFLFIRASGVLITPKLDRIVRAFSCICIILPTFPLLVLRCIQTPTPKHKLYRIMLIIQSLLYLLLVNFPLFSIRLHFWFTHNRDISTFFTKNVIMLFKGVLEIIKESMKLYKQQSSTSYMSDDPDVATRLKQMPTKDLGKEDV</sequence>
<feature type="transmembrane region" description="Helical" evidence="3">
    <location>
        <begin position="263"/>
        <end position="282"/>
    </location>
</feature>
<feature type="transmembrane region" description="Helical" evidence="3">
    <location>
        <begin position="197"/>
        <end position="216"/>
    </location>
</feature>
<feature type="transmembrane region" description="Helical" evidence="3">
    <location>
        <begin position="163"/>
        <end position="185"/>
    </location>
</feature>
<proteinExistence type="inferred from homology"/>
<feature type="transmembrane region" description="Helical" evidence="3">
    <location>
        <begin position="228"/>
        <end position="251"/>
    </location>
</feature>
<evidence type="ECO:0000256" key="3">
    <source>
        <dbReference type="SAM" id="Phobius"/>
    </source>
</evidence>